<gene>
    <name evidence="3" type="ORF">ACFQ42_03555</name>
</gene>
<dbReference type="InterPro" id="IPR013783">
    <property type="entry name" value="Ig-like_fold"/>
</dbReference>
<comment type="caution">
    <text evidence="3">The sequence shown here is derived from an EMBL/GenBank/DDBJ whole genome shotgun (WGS) entry which is preliminary data.</text>
</comment>
<dbReference type="InterPro" id="IPR003343">
    <property type="entry name" value="Big_2"/>
</dbReference>
<evidence type="ECO:0000313" key="3">
    <source>
        <dbReference type="EMBL" id="MFD1417838.1"/>
    </source>
</evidence>
<keyword evidence="4" id="KW-1185">Reference proteome</keyword>
<dbReference type="RefSeq" id="WP_377769507.1">
    <property type="nucleotide sequence ID" value="NZ_JBHTOI010000022.1"/>
</dbReference>
<protein>
    <submittedName>
        <fullName evidence="3">Ig-like domain-containing protein</fullName>
    </submittedName>
</protein>
<dbReference type="Pfam" id="PF02368">
    <property type="entry name" value="Big_2"/>
    <property type="match status" value="1"/>
</dbReference>
<dbReference type="EMBL" id="JBHTOI010000022">
    <property type="protein sequence ID" value="MFD1417838.1"/>
    <property type="molecule type" value="Genomic_DNA"/>
</dbReference>
<reference evidence="4" key="1">
    <citation type="journal article" date="2019" name="Int. J. Syst. Evol. Microbiol.">
        <title>The Global Catalogue of Microorganisms (GCM) 10K type strain sequencing project: providing services to taxonomists for standard genome sequencing and annotation.</title>
        <authorList>
            <consortium name="The Broad Institute Genomics Platform"/>
            <consortium name="The Broad Institute Genome Sequencing Center for Infectious Disease"/>
            <person name="Wu L."/>
            <person name="Ma J."/>
        </authorList>
    </citation>
    <scope>NUCLEOTIDE SEQUENCE [LARGE SCALE GENOMIC DNA]</scope>
    <source>
        <strain evidence="4">CCM 8936</strain>
    </source>
</reference>
<feature type="chain" id="PRO_5045300323" evidence="1">
    <location>
        <begin position="29"/>
        <end position="649"/>
    </location>
</feature>
<evidence type="ECO:0000313" key="4">
    <source>
        <dbReference type="Proteomes" id="UP001597251"/>
    </source>
</evidence>
<dbReference type="Proteomes" id="UP001597251">
    <property type="component" value="Unassembled WGS sequence"/>
</dbReference>
<dbReference type="Gene3D" id="2.60.40.1080">
    <property type="match status" value="1"/>
</dbReference>
<feature type="domain" description="BIG2" evidence="2">
    <location>
        <begin position="206"/>
        <end position="258"/>
    </location>
</feature>
<sequence>MKKCVFFFILFLLNMTLFIIFSEGKSNAATYSDDAEQVLNETGSETNHNNIWKDVKPNNPPTPKPINVLGELMSAGYKKQPKKENYAKAGDTITLYTDSDRSVFSASSNWFAKPVYQWYYRARWGTEWIKIPSNEGGNDKNIKITFDIERVRFYQQKVTWNTIPHTTIYSNVSLVSFVAKHVDATNIEAGIDDPYLYISGSAYAHVNVTPYDSTDKITWAGSDDSLAKVDPETGLITANNNDKTGKLIVTATASNLNDDSGQKILSDSFEVEIGKGLDSQTVKAGQVATFRIRGDIDPDQAEITWYKIQDSKVIQVANQGITYTIPKTKLADNGSQYFAVVKLNERSNPKIITTNNAKLNVQAVGSPQIDMIDKIYNQTYSQNNDDGLNMNLSNVAGGDVINIESSMINNSEDSSLDDASFVIPLYENMTVQRVYLDDRVVDPYQYKIESNNLEMNKLSFLGKESHNIKITATMGNTAKGGFTTTPFIKGTDSDGHFYLKNGDPLSMNLIDNFLNITVHNIDYGVHHFMQKDQIVNRINHNDEKDPIIEADDQRRKTRKALISVSQKEYFRNAEDRSIILPVSLRYYYSDGNFIDLSSGDATVASFEKGEKVRPVYWKKSEGLRLYFNSSNIQPGQYNTTISWTVSYSL</sequence>
<dbReference type="Gene3D" id="2.60.40.10">
    <property type="entry name" value="Immunoglobulins"/>
    <property type="match status" value="1"/>
</dbReference>
<organism evidence="3 4">
    <name type="scientific">Companilactobacillus keshanensis</name>
    <dbReference type="NCBI Taxonomy" id="2486003"/>
    <lineage>
        <taxon>Bacteria</taxon>
        <taxon>Bacillati</taxon>
        <taxon>Bacillota</taxon>
        <taxon>Bacilli</taxon>
        <taxon>Lactobacillales</taxon>
        <taxon>Lactobacillaceae</taxon>
        <taxon>Companilactobacillus</taxon>
    </lineage>
</organism>
<feature type="signal peptide" evidence="1">
    <location>
        <begin position="1"/>
        <end position="28"/>
    </location>
</feature>
<accession>A0ABW4BRK7</accession>
<evidence type="ECO:0000259" key="2">
    <source>
        <dbReference type="Pfam" id="PF02368"/>
    </source>
</evidence>
<keyword evidence="1" id="KW-0732">Signal</keyword>
<evidence type="ECO:0000256" key="1">
    <source>
        <dbReference type="SAM" id="SignalP"/>
    </source>
</evidence>
<proteinExistence type="predicted"/>
<name>A0ABW4BRK7_9LACO</name>